<dbReference type="SUPFAM" id="SSF82784">
    <property type="entry name" value="OsmC-like"/>
    <property type="match status" value="1"/>
</dbReference>
<gene>
    <name evidence="1" type="ORF">DX912_10700</name>
</gene>
<organism evidence="1 2">
    <name type="scientific">Lysobacter soli</name>
    <dbReference type="NCBI Taxonomy" id="453783"/>
    <lineage>
        <taxon>Bacteria</taxon>
        <taxon>Pseudomonadati</taxon>
        <taxon>Pseudomonadota</taxon>
        <taxon>Gammaproteobacteria</taxon>
        <taxon>Lysobacterales</taxon>
        <taxon>Lysobacteraceae</taxon>
        <taxon>Lysobacter</taxon>
    </lineage>
</organism>
<dbReference type="Gene3D" id="3.30.300.20">
    <property type="match status" value="1"/>
</dbReference>
<dbReference type="RefSeq" id="WP_115842500.1">
    <property type="nucleotide sequence ID" value="NZ_CP183976.1"/>
</dbReference>
<dbReference type="Pfam" id="PF02566">
    <property type="entry name" value="OsmC"/>
    <property type="match status" value="1"/>
</dbReference>
<dbReference type="Proteomes" id="UP000256829">
    <property type="component" value="Unassembled WGS sequence"/>
</dbReference>
<dbReference type="NCBIfam" id="TIGR03562">
    <property type="entry name" value="osmo_induc_OsmC"/>
    <property type="match status" value="1"/>
</dbReference>
<evidence type="ECO:0000313" key="2">
    <source>
        <dbReference type="Proteomes" id="UP000256829"/>
    </source>
</evidence>
<dbReference type="InterPro" id="IPR052707">
    <property type="entry name" value="OsmC_Ohr_Peroxiredoxin"/>
</dbReference>
<dbReference type="InterPro" id="IPR015946">
    <property type="entry name" value="KH_dom-like_a/b"/>
</dbReference>
<accession>A0A3D8VCX8</accession>
<dbReference type="AlphaFoldDB" id="A0A3D8VCX8"/>
<sequence>MAFKRTAEAVWRGDLQGGKGALSTPQSGLFTDQNYSFKTRFGDEKGTNPEELLAAAHAGCFSMALSAVMTKAGSPPDTIQTRAEVTMEPGMDPGPTVTGVNLVVTGKAPGVDEATFQQYAEAAKAGCVISRALSVPVTLQASLQG</sequence>
<evidence type="ECO:0000313" key="1">
    <source>
        <dbReference type="EMBL" id="RDY67129.1"/>
    </source>
</evidence>
<dbReference type="PANTHER" id="PTHR42830">
    <property type="entry name" value="OSMOTICALLY INDUCIBLE FAMILY PROTEIN"/>
    <property type="match status" value="1"/>
</dbReference>
<dbReference type="InterPro" id="IPR019904">
    <property type="entry name" value="Peroxiredoxin_OsmC"/>
</dbReference>
<dbReference type="GO" id="GO:0004601">
    <property type="term" value="F:peroxidase activity"/>
    <property type="evidence" value="ECO:0007669"/>
    <property type="project" value="InterPro"/>
</dbReference>
<name>A0A3D8VCX8_9GAMM</name>
<comment type="caution">
    <text evidence="1">The sequence shown here is derived from an EMBL/GenBank/DDBJ whole genome shotgun (WGS) entry which is preliminary data.</text>
</comment>
<dbReference type="InterPro" id="IPR003718">
    <property type="entry name" value="OsmC/Ohr_fam"/>
</dbReference>
<dbReference type="GO" id="GO:0006979">
    <property type="term" value="P:response to oxidative stress"/>
    <property type="evidence" value="ECO:0007669"/>
    <property type="project" value="InterPro"/>
</dbReference>
<reference evidence="1 2" key="1">
    <citation type="submission" date="2018-08" db="EMBL/GenBank/DDBJ databases">
        <title>Lysobacter soli KCTC 22011, whole genome shotgun sequence.</title>
        <authorList>
            <person name="Zhang X."/>
            <person name="Feng G."/>
            <person name="Zhu H."/>
        </authorList>
    </citation>
    <scope>NUCLEOTIDE SEQUENCE [LARGE SCALE GENOMIC DNA]</scope>
    <source>
        <strain evidence="1 2">KCTC 22011</strain>
    </source>
</reference>
<dbReference type="InterPro" id="IPR036102">
    <property type="entry name" value="OsmC/Ohrsf"/>
</dbReference>
<protein>
    <submittedName>
        <fullName evidence="1">OsmC family peroxiredoxin</fullName>
    </submittedName>
</protein>
<proteinExistence type="predicted"/>
<dbReference type="PANTHER" id="PTHR42830:SF1">
    <property type="entry name" value="OSMOTICALLY INDUCIBLE FAMILY PROTEIN"/>
    <property type="match status" value="1"/>
</dbReference>
<dbReference type="EMBL" id="QTJR01000006">
    <property type="protein sequence ID" value="RDY67129.1"/>
    <property type="molecule type" value="Genomic_DNA"/>
</dbReference>
<keyword evidence="2" id="KW-1185">Reference proteome</keyword>